<protein>
    <submittedName>
        <fullName evidence="2">Uncharacterized protein</fullName>
    </submittedName>
</protein>
<evidence type="ECO:0000256" key="1">
    <source>
        <dbReference type="SAM" id="MobiDB-lite"/>
    </source>
</evidence>
<reference evidence="2 3" key="1">
    <citation type="submission" date="2019-03" db="EMBL/GenBank/DDBJ databases">
        <title>Draft Genome Sequence of Desulfosporosinus fructosivorans Strain 63.6F, Isolated from Marine Sediment in the Baltic Sea.</title>
        <authorList>
            <person name="Hausmann B."/>
            <person name="Vandieken V."/>
            <person name="Pjevac P."/>
            <person name="Schreck K."/>
            <person name="Herbold C.W."/>
            <person name="Loy A."/>
        </authorList>
    </citation>
    <scope>NUCLEOTIDE SEQUENCE [LARGE SCALE GENOMIC DNA]</scope>
    <source>
        <strain evidence="2 3">63.6F</strain>
    </source>
</reference>
<dbReference type="AlphaFoldDB" id="A0A4Z0R2M9"/>
<sequence length="160" mass="17575">MFNVVVEVKSPEIVEVLKSILNVMLIDRQLKNAPQGASAPTLEAPAQPQYFPQIQEQPVQQQIPQQQVQPQQMPLQQAQPQQLPQQQMQTQTPQPGPVPTATQTYTLEQLSVAATALIDAGRRMELISLLGSFGVPALTALPQDQYGNFATHLRSMGAKI</sequence>
<gene>
    <name evidence="2" type="ORF">E4K67_17345</name>
</gene>
<accession>A0A4Z0R2M9</accession>
<dbReference type="OrthoDB" id="1958118at2"/>
<dbReference type="Proteomes" id="UP000298460">
    <property type="component" value="Unassembled WGS sequence"/>
</dbReference>
<feature type="region of interest" description="Disordered" evidence="1">
    <location>
        <begin position="55"/>
        <end position="101"/>
    </location>
</feature>
<evidence type="ECO:0000313" key="2">
    <source>
        <dbReference type="EMBL" id="TGE36864.1"/>
    </source>
</evidence>
<comment type="caution">
    <text evidence="2">The sequence shown here is derived from an EMBL/GenBank/DDBJ whole genome shotgun (WGS) entry which is preliminary data.</text>
</comment>
<organism evidence="2 3">
    <name type="scientific">Desulfosporosinus fructosivorans</name>
    <dbReference type="NCBI Taxonomy" id="2018669"/>
    <lineage>
        <taxon>Bacteria</taxon>
        <taxon>Bacillati</taxon>
        <taxon>Bacillota</taxon>
        <taxon>Clostridia</taxon>
        <taxon>Eubacteriales</taxon>
        <taxon>Desulfitobacteriaceae</taxon>
        <taxon>Desulfosporosinus</taxon>
    </lineage>
</organism>
<dbReference type="EMBL" id="SPQQ01000006">
    <property type="protein sequence ID" value="TGE36864.1"/>
    <property type="molecule type" value="Genomic_DNA"/>
</dbReference>
<evidence type="ECO:0000313" key="3">
    <source>
        <dbReference type="Proteomes" id="UP000298460"/>
    </source>
</evidence>
<keyword evidence="3" id="KW-1185">Reference proteome</keyword>
<proteinExistence type="predicted"/>
<dbReference type="RefSeq" id="WP_135548921.1">
    <property type="nucleotide sequence ID" value="NZ_SPQQ01000006.1"/>
</dbReference>
<name>A0A4Z0R2M9_9FIRM</name>